<evidence type="ECO:0000313" key="2">
    <source>
        <dbReference type="EMBL" id="PYI64811.1"/>
    </source>
</evidence>
<dbReference type="InterPro" id="IPR053145">
    <property type="entry name" value="AB_hydrolase_Est10"/>
</dbReference>
<dbReference type="Pfam" id="PF12697">
    <property type="entry name" value="Abhydrolase_6"/>
    <property type="match status" value="1"/>
</dbReference>
<gene>
    <name evidence="2" type="ORF">CVV68_20855</name>
</gene>
<dbReference type="RefSeq" id="WP_110502922.1">
    <property type="nucleotide sequence ID" value="NZ_QJVD01000038.1"/>
</dbReference>
<reference evidence="2 3" key="1">
    <citation type="submission" date="2018-05" db="EMBL/GenBank/DDBJ databases">
        <title>Genetic diversity of glacier-inhabiting Cryobacterium bacteria in China and description of Cryobacterium mengkeensis sp. nov. and Arthrobacter glacialis sp. nov.</title>
        <authorList>
            <person name="Liu Q."/>
            <person name="Xin Y.-H."/>
        </authorList>
    </citation>
    <scope>NUCLEOTIDE SEQUENCE [LARGE SCALE GENOMIC DNA]</scope>
    <source>
        <strain evidence="2 3">LI2</strain>
    </source>
</reference>
<dbReference type="OrthoDB" id="63034at2"/>
<dbReference type="EMBL" id="QJVD01000038">
    <property type="protein sequence ID" value="PYI64811.1"/>
    <property type="molecule type" value="Genomic_DNA"/>
</dbReference>
<dbReference type="Gene3D" id="3.40.50.1820">
    <property type="entry name" value="alpha/beta hydrolase"/>
    <property type="match status" value="1"/>
</dbReference>
<evidence type="ECO:0000313" key="3">
    <source>
        <dbReference type="Proteomes" id="UP000247832"/>
    </source>
</evidence>
<sequence>MTKSTDVSWQLEGITMEGTVARPDGEGPFPAVVLVAGSGPTDRNWCSPLLPGSNGSGRLFAEALADAGVASLRYDKRVSGPHAIQNVPKLIGKLSMQSHLDELVAAVQLLSQLDFVDPSRIVGLGNSEGALHVLHYATSTLDVPFAGIVLAAPPGRPIQEVLLSQLALQAAQIPGGAQLLPKVQEAAERYTAGEPMNADPALPESVKMVLASFEAPANLPLARELWVESTRDSLGQVQIPTLVLIGGRDVQIDAHADGGPLQEAAAGKANVTFAFPPNANHVFKEDARTPAEVAATPGNGYNAPDTHLDPESLQTILTWLKATYNNTAR</sequence>
<dbReference type="AlphaFoldDB" id="A0A2V5L0P9"/>
<dbReference type="PANTHER" id="PTHR43265:SF1">
    <property type="entry name" value="ESTERASE ESTD"/>
    <property type="match status" value="1"/>
</dbReference>
<name>A0A2V5L0P9_9MICC</name>
<evidence type="ECO:0000259" key="1">
    <source>
        <dbReference type="Pfam" id="PF12697"/>
    </source>
</evidence>
<dbReference type="InterPro" id="IPR029058">
    <property type="entry name" value="AB_hydrolase_fold"/>
</dbReference>
<dbReference type="GO" id="GO:0052689">
    <property type="term" value="F:carboxylic ester hydrolase activity"/>
    <property type="evidence" value="ECO:0007669"/>
    <property type="project" value="TreeGrafter"/>
</dbReference>
<feature type="domain" description="AB hydrolase-1" evidence="1">
    <location>
        <begin position="32"/>
        <end position="295"/>
    </location>
</feature>
<protein>
    <submittedName>
        <fullName evidence="2">Alpha/beta hydrolase</fullName>
    </submittedName>
</protein>
<dbReference type="PANTHER" id="PTHR43265">
    <property type="entry name" value="ESTERASE ESTD"/>
    <property type="match status" value="1"/>
</dbReference>
<dbReference type="Proteomes" id="UP000247832">
    <property type="component" value="Unassembled WGS sequence"/>
</dbReference>
<dbReference type="InterPro" id="IPR000073">
    <property type="entry name" value="AB_hydrolase_1"/>
</dbReference>
<organism evidence="2 3">
    <name type="scientific">Arthrobacter livingstonensis</name>
    <dbReference type="NCBI Taxonomy" id="670078"/>
    <lineage>
        <taxon>Bacteria</taxon>
        <taxon>Bacillati</taxon>
        <taxon>Actinomycetota</taxon>
        <taxon>Actinomycetes</taxon>
        <taxon>Micrococcales</taxon>
        <taxon>Micrococcaceae</taxon>
        <taxon>Arthrobacter</taxon>
    </lineage>
</organism>
<proteinExistence type="predicted"/>
<keyword evidence="2" id="KW-0378">Hydrolase</keyword>
<accession>A0A2V5L0P9</accession>
<keyword evidence="3" id="KW-1185">Reference proteome</keyword>
<dbReference type="SUPFAM" id="SSF53474">
    <property type="entry name" value="alpha/beta-Hydrolases"/>
    <property type="match status" value="1"/>
</dbReference>
<comment type="caution">
    <text evidence="2">The sequence shown here is derived from an EMBL/GenBank/DDBJ whole genome shotgun (WGS) entry which is preliminary data.</text>
</comment>